<gene>
    <name evidence="1" type="ORF">RHMOL_Rhmol08G0126300</name>
</gene>
<comment type="caution">
    <text evidence="1">The sequence shown here is derived from an EMBL/GenBank/DDBJ whole genome shotgun (WGS) entry which is preliminary data.</text>
</comment>
<organism evidence="1 2">
    <name type="scientific">Rhododendron molle</name>
    <name type="common">Chinese azalea</name>
    <name type="synonym">Azalea mollis</name>
    <dbReference type="NCBI Taxonomy" id="49168"/>
    <lineage>
        <taxon>Eukaryota</taxon>
        <taxon>Viridiplantae</taxon>
        <taxon>Streptophyta</taxon>
        <taxon>Embryophyta</taxon>
        <taxon>Tracheophyta</taxon>
        <taxon>Spermatophyta</taxon>
        <taxon>Magnoliopsida</taxon>
        <taxon>eudicotyledons</taxon>
        <taxon>Gunneridae</taxon>
        <taxon>Pentapetalae</taxon>
        <taxon>asterids</taxon>
        <taxon>Ericales</taxon>
        <taxon>Ericaceae</taxon>
        <taxon>Ericoideae</taxon>
        <taxon>Rhodoreae</taxon>
        <taxon>Rhododendron</taxon>
    </lineage>
</organism>
<name>A0ACC0MNY6_RHOML</name>
<reference evidence="1" key="1">
    <citation type="submission" date="2022-02" db="EMBL/GenBank/DDBJ databases">
        <title>Plant Genome Project.</title>
        <authorList>
            <person name="Zhang R.-G."/>
        </authorList>
    </citation>
    <scope>NUCLEOTIDE SEQUENCE</scope>
    <source>
        <strain evidence="1">AT1</strain>
    </source>
</reference>
<dbReference type="EMBL" id="CM046395">
    <property type="protein sequence ID" value="KAI8542274.1"/>
    <property type="molecule type" value="Genomic_DNA"/>
</dbReference>
<evidence type="ECO:0000313" key="2">
    <source>
        <dbReference type="Proteomes" id="UP001062846"/>
    </source>
</evidence>
<dbReference type="Proteomes" id="UP001062846">
    <property type="component" value="Chromosome 8"/>
</dbReference>
<keyword evidence="2" id="KW-1185">Reference proteome</keyword>
<evidence type="ECO:0000313" key="1">
    <source>
        <dbReference type="EMBL" id="KAI8542274.1"/>
    </source>
</evidence>
<sequence length="84" mass="9713">MLRNMKDNDILVLAYDVERSSLLLVTPIRYGGLDVDVNVFIESLVSPPNCNWEGEEYTENFLSGVTKKWKRKPGETRTFTFIEL</sequence>
<proteinExistence type="predicted"/>
<protein>
    <submittedName>
        <fullName evidence="1">Uncharacterized protein</fullName>
    </submittedName>
</protein>
<accession>A0ACC0MNY6</accession>